<evidence type="ECO:0000256" key="2">
    <source>
        <dbReference type="ARBA" id="ARBA00022692"/>
    </source>
</evidence>
<dbReference type="GO" id="GO:0008610">
    <property type="term" value="P:lipid biosynthetic process"/>
    <property type="evidence" value="ECO:0007669"/>
    <property type="project" value="InterPro"/>
</dbReference>
<feature type="transmembrane region" description="Helical" evidence="6">
    <location>
        <begin position="57"/>
        <end position="74"/>
    </location>
</feature>
<feature type="domain" description="Fatty acid hydroxylase" evidence="7">
    <location>
        <begin position="154"/>
        <end position="295"/>
    </location>
</feature>
<keyword evidence="4 6" id="KW-0472">Membrane</keyword>
<sequence length="352" mass="39047">MLDTLLSLPLLSYLLIPAMSSYGTSLNLVFFYITWITLVLSLPPLKVELVGTAAVRFVFYLLPSFTFFLFDIIFPSTAIGIKAQGAAGLPTGKRGRRCGKREAKVVGWAVANLCLGIGVQGLVEVVLTRALGWRSALRIAARLPLPWEVVRGLLAGIVGRELLQYLIHRYILHSSSRSRSLFPATHLTRYHDTWYHIVLKSPYPLTAHYDHPLPYLFGRFLPTFLPAAALRFHLLTYLLYLSLVSLEETFTHSGYSTMPTNFFIGGMARRNELHVLSKGCGNYGGWGLLDWVCGTTVDMGGDDGSDEGDNEDGNGNGEREKDVDIDDVLAAVVEEPKKKAKGLKNRSRKART</sequence>
<evidence type="ECO:0000259" key="7">
    <source>
        <dbReference type="Pfam" id="PF04116"/>
    </source>
</evidence>
<dbReference type="STRING" id="1447875.A0A2B7XG32"/>
<dbReference type="GO" id="GO:0016491">
    <property type="term" value="F:oxidoreductase activity"/>
    <property type="evidence" value="ECO:0007669"/>
    <property type="project" value="InterPro"/>
</dbReference>
<gene>
    <name evidence="8" type="ORF">AJ79_06208</name>
</gene>
<dbReference type="InterPro" id="IPR050307">
    <property type="entry name" value="Sterol_Desaturase_Related"/>
</dbReference>
<comment type="subcellular location">
    <subcellularLocation>
        <location evidence="1">Membrane</location>
    </subcellularLocation>
</comment>
<dbReference type="InterPro" id="IPR006694">
    <property type="entry name" value="Fatty_acid_hydroxylase"/>
</dbReference>
<dbReference type="Pfam" id="PF04116">
    <property type="entry name" value="FA_hydroxylase"/>
    <property type="match status" value="1"/>
</dbReference>
<accession>A0A2B7XG32</accession>
<evidence type="ECO:0000313" key="9">
    <source>
        <dbReference type="Proteomes" id="UP000223968"/>
    </source>
</evidence>
<dbReference type="GO" id="GO:0005506">
    <property type="term" value="F:iron ion binding"/>
    <property type="evidence" value="ECO:0007669"/>
    <property type="project" value="InterPro"/>
</dbReference>
<dbReference type="GO" id="GO:0016020">
    <property type="term" value="C:membrane"/>
    <property type="evidence" value="ECO:0007669"/>
    <property type="project" value="UniProtKB-SubCell"/>
</dbReference>
<dbReference type="Proteomes" id="UP000223968">
    <property type="component" value="Unassembled WGS sequence"/>
</dbReference>
<evidence type="ECO:0000313" key="8">
    <source>
        <dbReference type="EMBL" id="PGH07731.1"/>
    </source>
</evidence>
<dbReference type="EMBL" id="PDNB01000107">
    <property type="protein sequence ID" value="PGH07731.1"/>
    <property type="molecule type" value="Genomic_DNA"/>
</dbReference>
<keyword evidence="3 6" id="KW-1133">Transmembrane helix</keyword>
<evidence type="ECO:0000256" key="1">
    <source>
        <dbReference type="ARBA" id="ARBA00004370"/>
    </source>
</evidence>
<keyword evidence="9" id="KW-1185">Reference proteome</keyword>
<reference evidence="8 9" key="1">
    <citation type="submission" date="2017-10" db="EMBL/GenBank/DDBJ databases">
        <title>Comparative genomics in systemic dimorphic fungi from Ajellomycetaceae.</title>
        <authorList>
            <person name="Munoz J.F."/>
            <person name="Mcewen J.G."/>
            <person name="Clay O.K."/>
            <person name="Cuomo C.A."/>
        </authorList>
    </citation>
    <scope>NUCLEOTIDE SEQUENCE [LARGE SCALE GENOMIC DNA]</scope>
    <source>
        <strain evidence="8 9">UAMH5409</strain>
    </source>
</reference>
<feature type="compositionally biased region" description="Acidic residues" evidence="5">
    <location>
        <begin position="300"/>
        <end position="312"/>
    </location>
</feature>
<dbReference type="PANTHER" id="PTHR11863">
    <property type="entry name" value="STEROL DESATURASE"/>
    <property type="match status" value="1"/>
</dbReference>
<feature type="region of interest" description="Disordered" evidence="5">
    <location>
        <begin position="300"/>
        <end position="326"/>
    </location>
</feature>
<dbReference type="AlphaFoldDB" id="A0A2B7XG32"/>
<protein>
    <recommendedName>
        <fullName evidence="7">Fatty acid hydroxylase domain-containing protein</fullName>
    </recommendedName>
</protein>
<feature type="transmembrane region" description="Helical" evidence="6">
    <location>
        <begin position="30"/>
        <end position="45"/>
    </location>
</feature>
<name>A0A2B7XG32_9EURO</name>
<organism evidence="8 9">
    <name type="scientific">Helicocarpus griseus UAMH5409</name>
    <dbReference type="NCBI Taxonomy" id="1447875"/>
    <lineage>
        <taxon>Eukaryota</taxon>
        <taxon>Fungi</taxon>
        <taxon>Dikarya</taxon>
        <taxon>Ascomycota</taxon>
        <taxon>Pezizomycotina</taxon>
        <taxon>Eurotiomycetes</taxon>
        <taxon>Eurotiomycetidae</taxon>
        <taxon>Onygenales</taxon>
        <taxon>Ajellomycetaceae</taxon>
        <taxon>Helicocarpus</taxon>
    </lineage>
</organism>
<comment type="caution">
    <text evidence="8">The sequence shown here is derived from an EMBL/GenBank/DDBJ whole genome shotgun (WGS) entry which is preliminary data.</text>
</comment>
<dbReference type="OrthoDB" id="408954at2759"/>
<evidence type="ECO:0000256" key="4">
    <source>
        <dbReference type="ARBA" id="ARBA00023136"/>
    </source>
</evidence>
<keyword evidence="2 6" id="KW-0812">Transmembrane</keyword>
<evidence type="ECO:0000256" key="5">
    <source>
        <dbReference type="SAM" id="MobiDB-lite"/>
    </source>
</evidence>
<evidence type="ECO:0000256" key="6">
    <source>
        <dbReference type="SAM" id="Phobius"/>
    </source>
</evidence>
<evidence type="ECO:0000256" key="3">
    <source>
        <dbReference type="ARBA" id="ARBA00022989"/>
    </source>
</evidence>
<proteinExistence type="predicted"/>